<keyword evidence="6" id="KW-0732">Signal</keyword>
<keyword evidence="2" id="KW-0313">Glucose metabolism</keyword>
<dbReference type="InterPro" id="IPR036291">
    <property type="entry name" value="NAD(P)-bd_dom_sf"/>
</dbReference>
<evidence type="ECO:0000256" key="3">
    <source>
        <dbReference type="ARBA" id="ARBA00022857"/>
    </source>
</evidence>
<dbReference type="InterPro" id="IPR006148">
    <property type="entry name" value="Glc/Gal-6P_isomerase"/>
</dbReference>
<keyword evidence="4" id="KW-0560">Oxidoreductase</keyword>
<dbReference type="InterPro" id="IPR001282">
    <property type="entry name" value="G6P_DH"/>
</dbReference>
<gene>
    <name evidence="10" type="ORF">KC01_LOCUS36190</name>
</gene>
<evidence type="ECO:0000256" key="1">
    <source>
        <dbReference type="ARBA" id="ARBA00004959"/>
    </source>
</evidence>
<feature type="domain" description="Glucose-6-phosphate dehydrogenase C-terminal" evidence="9">
    <location>
        <begin position="229"/>
        <end position="528"/>
    </location>
</feature>
<dbReference type="PANTHER" id="PTHR23429">
    <property type="entry name" value="GLUCOSE-6-PHOSPHATE 1-DEHYDROGENASE G6PD"/>
    <property type="match status" value="1"/>
</dbReference>
<accession>A0AAV2M7X5</accession>
<evidence type="ECO:0000256" key="6">
    <source>
        <dbReference type="SAM" id="SignalP"/>
    </source>
</evidence>
<dbReference type="InterPro" id="IPR022674">
    <property type="entry name" value="G6P_DH_NAD-bd"/>
</dbReference>
<dbReference type="NCBIfam" id="TIGR01198">
    <property type="entry name" value="pgl"/>
    <property type="match status" value="1"/>
</dbReference>
<evidence type="ECO:0000256" key="2">
    <source>
        <dbReference type="ARBA" id="ARBA00022526"/>
    </source>
</evidence>
<dbReference type="InterPro" id="IPR019796">
    <property type="entry name" value="G6P_DH_AS"/>
</dbReference>
<dbReference type="GO" id="GO:0006006">
    <property type="term" value="P:glucose metabolic process"/>
    <property type="evidence" value="ECO:0007669"/>
    <property type="project" value="UniProtKB-KW"/>
</dbReference>
<feature type="domain" description="Glucose-6-phosphate dehydrogenase NAD-binding" evidence="7">
    <location>
        <begin position="42"/>
        <end position="226"/>
    </location>
</feature>
<dbReference type="Pfam" id="PF01182">
    <property type="entry name" value="Glucosamine_iso"/>
    <property type="match status" value="1"/>
</dbReference>
<comment type="pathway">
    <text evidence="1">Carbohydrate degradation; pentose phosphate pathway.</text>
</comment>
<dbReference type="InterPro" id="IPR037171">
    <property type="entry name" value="NagB/RpiA_transferase-like"/>
</dbReference>
<evidence type="ECO:0000313" key="10">
    <source>
        <dbReference type="EMBL" id="CAL1609453.1"/>
    </source>
</evidence>
<dbReference type="GO" id="GO:0004345">
    <property type="term" value="F:glucose-6-phosphate dehydrogenase activity"/>
    <property type="evidence" value="ECO:0007669"/>
    <property type="project" value="InterPro"/>
</dbReference>
<proteinExistence type="predicted"/>
<dbReference type="CDD" id="cd01400">
    <property type="entry name" value="6PGL"/>
    <property type="match status" value="1"/>
</dbReference>
<organism evidence="10 11">
    <name type="scientific">Knipowitschia caucasica</name>
    <name type="common">Caucasian dwarf goby</name>
    <name type="synonym">Pomatoschistus caucasicus</name>
    <dbReference type="NCBI Taxonomy" id="637954"/>
    <lineage>
        <taxon>Eukaryota</taxon>
        <taxon>Metazoa</taxon>
        <taxon>Chordata</taxon>
        <taxon>Craniata</taxon>
        <taxon>Vertebrata</taxon>
        <taxon>Euteleostomi</taxon>
        <taxon>Actinopterygii</taxon>
        <taxon>Neopterygii</taxon>
        <taxon>Teleostei</taxon>
        <taxon>Neoteleostei</taxon>
        <taxon>Acanthomorphata</taxon>
        <taxon>Gobiaria</taxon>
        <taxon>Gobiiformes</taxon>
        <taxon>Gobioidei</taxon>
        <taxon>Gobiidae</taxon>
        <taxon>Gobiinae</taxon>
        <taxon>Knipowitschia</taxon>
    </lineage>
</organism>
<evidence type="ECO:0000259" key="7">
    <source>
        <dbReference type="Pfam" id="PF00479"/>
    </source>
</evidence>
<keyword evidence="11" id="KW-1185">Reference proteome</keyword>
<sequence length="801" mass="91321">MGFWKFLTGSMELSLLLLLVLAPLCALTAQDRAHKPGHVSVVILGGTGDLARKYLWQGFFELYINQINSGHSFSFYGGGLSPVNKSTPILFEVIKALKCSKDVSQERCAILREQFLRISKYKQLKTLEEYKDLSKSIEKQLKQEGMKEAGRLFYLSVPAFAYAEIADRINSSCRPPNGAWLRVVLEKPFGHDFKSAQVLATQLGSSLKDEEMYRIDHYLGKQVVANILQFRMQNKKHLDPLWNKHFIERVEIVLKETLDVKGRIAFYDEYGVIRDVLQNHLTEVLTLLTMKLPRDLSDSQEVLTNKLHIFTSLLPLSRNQAVTGQYQNYQQEVREELNKTTGFVTATPTFAAVLAHIDETRYEDMPILMMSGKQLDERVGYARVLFKDNVFCLQNQNSVHCKPKQIIFYFGHGSLNYPAILVSKNLFKPDVVDSEWKEVTEHKDKDVTVLGLPISDYYVQTPILEKEAYTELISHIFAGRRNSFVSTENLLASWDFWSPLLTSITDTFPRIYPGGADNKDMLDIFLKGRDLSYVNEVVIISQDHMSGQNPNNFQVMQGKFRNDEMVSGWTEGLIEKLASDIEEAAEKAILESGVFHLALSGGASPLALFHRLVLHHFAFPWGGTHIWMVDERCVPLNDMESNFRSLHDHLLQHVKIPYYNLHPMPVQLNQRLCVEDDRGTWLYQEEIRKFVNASSFHFVLLGVGFDGHTASLFPGVKPEDHGESLVVFTESPSKPHQRMSLTFNALNRAQKVAILMLGKYKHEAVTQLSRVKGETSQWPVTWVKPDGGSLVWYMDYEALLG</sequence>
<keyword evidence="5" id="KW-0119">Carbohydrate metabolism</keyword>
<dbReference type="InterPro" id="IPR022675">
    <property type="entry name" value="G6P_DH_C"/>
</dbReference>
<dbReference type="GO" id="GO:0017057">
    <property type="term" value="F:6-phosphogluconolactonase activity"/>
    <property type="evidence" value="ECO:0007669"/>
    <property type="project" value="InterPro"/>
</dbReference>
<feature type="signal peptide" evidence="6">
    <location>
        <begin position="1"/>
        <end position="26"/>
    </location>
</feature>
<feature type="domain" description="Glucosamine/galactosamine-6-phosphate isomerase" evidence="8">
    <location>
        <begin position="571"/>
        <end position="792"/>
    </location>
</feature>
<dbReference type="PROSITE" id="PS00069">
    <property type="entry name" value="G6P_DEHYDROGENASE"/>
    <property type="match status" value="1"/>
</dbReference>
<dbReference type="GO" id="GO:0005783">
    <property type="term" value="C:endoplasmic reticulum"/>
    <property type="evidence" value="ECO:0007669"/>
    <property type="project" value="TreeGrafter"/>
</dbReference>
<dbReference type="Pfam" id="PF02781">
    <property type="entry name" value="G6PD_C"/>
    <property type="match status" value="1"/>
</dbReference>
<dbReference type="PRINTS" id="PR00079">
    <property type="entry name" value="G6PDHDRGNASE"/>
</dbReference>
<evidence type="ECO:0000259" key="8">
    <source>
        <dbReference type="Pfam" id="PF01182"/>
    </source>
</evidence>
<dbReference type="SUPFAM" id="SSF51735">
    <property type="entry name" value="NAD(P)-binding Rossmann-fold domains"/>
    <property type="match status" value="1"/>
</dbReference>
<dbReference type="AlphaFoldDB" id="A0AAV2M7X5"/>
<feature type="chain" id="PRO_5043662804" description="GDH/6PGL endoplasmic bifunctional protein" evidence="6">
    <location>
        <begin position="27"/>
        <end position="801"/>
    </location>
</feature>
<dbReference type="SUPFAM" id="SSF55347">
    <property type="entry name" value="Glyceraldehyde-3-phosphate dehydrogenase-like, C-terminal domain"/>
    <property type="match status" value="1"/>
</dbReference>
<evidence type="ECO:0000256" key="4">
    <source>
        <dbReference type="ARBA" id="ARBA00023002"/>
    </source>
</evidence>
<dbReference type="GO" id="GO:0009051">
    <property type="term" value="P:pentose-phosphate shunt, oxidative branch"/>
    <property type="evidence" value="ECO:0007669"/>
    <property type="project" value="TreeGrafter"/>
</dbReference>
<dbReference type="Gene3D" id="3.40.50.1360">
    <property type="match status" value="1"/>
</dbReference>
<evidence type="ECO:0008006" key="12">
    <source>
        <dbReference type="Google" id="ProtNLM"/>
    </source>
</evidence>
<dbReference type="EMBL" id="OZ035828">
    <property type="protein sequence ID" value="CAL1609453.1"/>
    <property type="molecule type" value="Genomic_DNA"/>
</dbReference>
<evidence type="ECO:0000256" key="5">
    <source>
        <dbReference type="ARBA" id="ARBA00023277"/>
    </source>
</evidence>
<dbReference type="SUPFAM" id="SSF100950">
    <property type="entry name" value="NagB/RpiA/CoA transferase-like"/>
    <property type="match status" value="1"/>
</dbReference>
<evidence type="ECO:0000313" key="11">
    <source>
        <dbReference type="Proteomes" id="UP001497482"/>
    </source>
</evidence>
<dbReference type="Proteomes" id="UP001497482">
    <property type="component" value="Chromosome 6"/>
</dbReference>
<evidence type="ECO:0000259" key="9">
    <source>
        <dbReference type="Pfam" id="PF02781"/>
    </source>
</evidence>
<dbReference type="Gene3D" id="3.30.360.10">
    <property type="entry name" value="Dihydrodipicolinate Reductase, domain 2"/>
    <property type="match status" value="1"/>
</dbReference>
<dbReference type="InterPro" id="IPR005900">
    <property type="entry name" value="6-phosphogluconolactonase_DevB"/>
</dbReference>
<dbReference type="Pfam" id="PF00479">
    <property type="entry name" value="G6PD_N"/>
    <property type="match status" value="1"/>
</dbReference>
<dbReference type="GO" id="GO:0050661">
    <property type="term" value="F:NADP binding"/>
    <property type="evidence" value="ECO:0007669"/>
    <property type="project" value="InterPro"/>
</dbReference>
<keyword evidence="3" id="KW-0521">NADP</keyword>
<reference evidence="10 11" key="1">
    <citation type="submission" date="2024-04" db="EMBL/GenBank/DDBJ databases">
        <authorList>
            <person name="Waldvogel A.-M."/>
            <person name="Schoenle A."/>
        </authorList>
    </citation>
    <scope>NUCLEOTIDE SEQUENCE [LARGE SCALE GENOMIC DNA]</scope>
</reference>
<protein>
    <recommendedName>
        <fullName evidence="12">GDH/6PGL endoplasmic bifunctional protein</fullName>
    </recommendedName>
</protein>
<dbReference type="Gene3D" id="3.40.50.720">
    <property type="entry name" value="NAD(P)-binding Rossmann-like Domain"/>
    <property type="match status" value="1"/>
</dbReference>
<dbReference type="PANTHER" id="PTHR23429:SF7">
    <property type="entry name" value="GDH_6PGL ENDOPLASMIC BIFUNCTIONAL PROTEIN"/>
    <property type="match status" value="1"/>
</dbReference>
<name>A0AAV2M7X5_KNICA</name>